<proteinExistence type="predicted"/>
<keyword evidence="1" id="KW-0472">Membrane</keyword>
<protein>
    <submittedName>
        <fullName evidence="2">Uncharacterized protein</fullName>
    </submittedName>
</protein>
<gene>
    <name evidence="2" type="ORF">FGLOB1_13960</name>
</gene>
<accession>A0A8H6CXE3</accession>
<sequence>MSLPKGGIIGLALSGAILLLITFYGIYKFCYKNTTKAPEEEGAPLLGVAGNSWRGWMSRRGVGPGVNIGTWGNYELRPEAQPDDPDIEGAILLPDLDPCDKERWKKTGKQVMVEPNDPERDESWENMAPSLTFPFEILVAAVLERRDRAKKRQELTA</sequence>
<evidence type="ECO:0000256" key="1">
    <source>
        <dbReference type="SAM" id="Phobius"/>
    </source>
</evidence>
<comment type="caution">
    <text evidence="2">The sequence shown here is derived from an EMBL/GenBank/DDBJ whole genome shotgun (WGS) entry which is preliminary data.</text>
</comment>
<keyword evidence="3" id="KW-1185">Reference proteome</keyword>
<evidence type="ECO:0000313" key="3">
    <source>
        <dbReference type="Proteomes" id="UP000532311"/>
    </source>
</evidence>
<organism evidence="2 3">
    <name type="scientific">Fusarium globosum</name>
    <dbReference type="NCBI Taxonomy" id="78864"/>
    <lineage>
        <taxon>Eukaryota</taxon>
        <taxon>Fungi</taxon>
        <taxon>Dikarya</taxon>
        <taxon>Ascomycota</taxon>
        <taxon>Pezizomycotina</taxon>
        <taxon>Sordariomycetes</taxon>
        <taxon>Hypocreomycetidae</taxon>
        <taxon>Hypocreales</taxon>
        <taxon>Nectriaceae</taxon>
        <taxon>Fusarium</taxon>
        <taxon>Fusarium fujikuroi species complex</taxon>
    </lineage>
</organism>
<dbReference type="AlphaFoldDB" id="A0A8H6CXE3"/>
<dbReference type="EMBL" id="JAAQPF010000951">
    <property type="protein sequence ID" value="KAF5695729.1"/>
    <property type="molecule type" value="Genomic_DNA"/>
</dbReference>
<feature type="transmembrane region" description="Helical" evidence="1">
    <location>
        <begin position="6"/>
        <end position="27"/>
    </location>
</feature>
<keyword evidence="1" id="KW-1133">Transmembrane helix</keyword>
<name>A0A8H6CXE3_9HYPO</name>
<evidence type="ECO:0000313" key="2">
    <source>
        <dbReference type="EMBL" id="KAF5695729.1"/>
    </source>
</evidence>
<keyword evidence="1" id="KW-0812">Transmembrane</keyword>
<reference evidence="2 3" key="1">
    <citation type="submission" date="2020-05" db="EMBL/GenBank/DDBJ databases">
        <title>Identification and distribution of gene clusters putatively required for synthesis of sphingolipid metabolism inhibitors in phylogenetically diverse species of the filamentous fungus Fusarium.</title>
        <authorList>
            <person name="Kim H.-S."/>
            <person name="Busman M."/>
            <person name="Brown D.W."/>
            <person name="Divon H."/>
            <person name="Uhlig S."/>
            <person name="Proctor R.H."/>
        </authorList>
    </citation>
    <scope>NUCLEOTIDE SEQUENCE [LARGE SCALE GENOMIC DNA]</scope>
    <source>
        <strain evidence="2 3">NRRL 26131</strain>
    </source>
</reference>
<dbReference type="Proteomes" id="UP000532311">
    <property type="component" value="Unassembled WGS sequence"/>
</dbReference>